<gene>
    <name evidence="3" type="ORF">CG716_26740</name>
</gene>
<protein>
    <submittedName>
        <fullName evidence="3">Acyltransferase</fullName>
    </submittedName>
</protein>
<evidence type="ECO:0000256" key="1">
    <source>
        <dbReference type="SAM" id="Phobius"/>
    </source>
</evidence>
<dbReference type="Proteomes" id="UP000216063">
    <property type="component" value="Unassembled WGS sequence"/>
</dbReference>
<keyword evidence="1" id="KW-0472">Membrane</keyword>
<feature type="transmembrane region" description="Helical" evidence="1">
    <location>
        <begin position="204"/>
        <end position="224"/>
    </location>
</feature>
<keyword evidence="1" id="KW-0812">Transmembrane</keyword>
<evidence type="ECO:0000313" key="4">
    <source>
        <dbReference type="Proteomes" id="UP000216063"/>
    </source>
</evidence>
<feature type="transmembrane region" description="Helical" evidence="1">
    <location>
        <begin position="268"/>
        <end position="286"/>
    </location>
</feature>
<feature type="transmembrane region" description="Helical" evidence="1">
    <location>
        <begin position="71"/>
        <end position="89"/>
    </location>
</feature>
<dbReference type="EMBL" id="NOZR01000033">
    <property type="protein sequence ID" value="OYN75037.1"/>
    <property type="molecule type" value="Genomic_DNA"/>
</dbReference>
<dbReference type="AlphaFoldDB" id="A0A255D6S7"/>
<dbReference type="Pfam" id="PF01757">
    <property type="entry name" value="Acyl_transf_3"/>
    <property type="match status" value="1"/>
</dbReference>
<feature type="transmembrane region" description="Helical" evidence="1">
    <location>
        <begin position="292"/>
        <end position="310"/>
    </location>
</feature>
<feature type="transmembrane region" description="Helical" evidence="1">
    <location>
        <begin position="178"/>
        <end position="197"/>
    </location>
</feature>
<dbReference type="OrthoDB" id="9796461at2"/>
<dbReference type="InterPro" id="IPR002656">
    <property type="entry name" value="Acyl_transf_3_dom"/>
</dbReference>
<feature type="transmembrane region" description="Helical" evidence="1">
    <location>
        <begin position="109"/>
        <end position="127"/>
    </location>
</feature>
<feature type="transmembrane region" description="Helical" evidence="1">
    <location>
        <begin position="322"/>
        <end position="342"/>
    </location>
</feature>
<keyword evidence="3" id="KW-0012">Acyltransferase</keyword>
<evidence type="ECO:0000313" key="3">
    <source>
        <dbReference type="EMBL" id="OYN75037.1"/>
    </source>
</evidence>
<comment type="caution">
    <text evidence="3">The sequence shown here is derived from an EMBL/GenBank/DDBJ whole genome shotgun (WGS) entry which is preliminary data.</text>
</comment>
<name>A0A255D6S7_9MYCO</name>
<proteinExistence type="predicted"/>
<sequence length="390" mass="42463">MGADPKVVGDNEDESVSRSGRRTLAEVFDPQNNALNAWRLAMATGVILWHSWLITGRTISFEPAHQLLRDVWVDGFFAISGFLITWSWVRRPRLRDYFAARGLRILPAFWVCLVVVAFVIAPIGVAIQGGSPGKLLLSPGPVHYVLNNSALMIKQNDISGTPLGVPLPGEWDSSLWTLYWEALCYIAIAILGVTGLIRRRWVIPGLLALAVLWSTQLPSMSAIVEAPPDKRPPMTAATQILIAEGAAARFAAMFLAGALLYQLRNVIPARWSLVALSVGIVLAASLLPNYRWIAAFPLAYALVVSGALIHHPRLRLRTDLSYGVYIYAFPIQQILVICGLAFLAPPVFAIIAAAVTLPLAALSWFLVEKPAMSLKARLGRRSSPAVAPPA</sequence>
<feature type="transmembrane region" description="Helical" evidence="1">
    <location>
        <begin position="236"/>
        <end position="261"/>
    </location>
</feature>
<keyword evidence="1" id="KW-1133">Transmembrane helix</keyword>
<reference evidence="3 4" key="1">
    <citation type="submission" date="2017-07" db="EMBL/GenBank/DDBJ databases">
        <title>The new phylogeny of genus Mycobacterium.</title>
        <authorList>
            <person name="Tortoli E."/>
            <person name="Trovato A."/>
            <person name="Cirillo D.M."/>
        </authorList>
    </citation>
    <scope>NUCLEOTIDE SEQUENCE [LARGE SCALE GENOMIC DNA]</scope>
    <source>
        <strain evidence="3 4">ATCC 33027</strain>
    </source>
</reference>
<feature type="transmembrane region" description="Helical" evidence="1">
    <location>
        <begin position="348"/>
        <end position="367"/>
    </location>
</feature>
<evidence type="ECO:0000259" key="2">
    <source>
        <dbReference type="Pfam" id="PF01757"/>
    </source>
</evidence>
<dbReference type="GO" id="GO:0016747">
    <property type="term" value="F:acyltransferase activity, transferring groups other than amino-acyl groups"/>
    <property type="evidence" value="ECO:0007669"/>
    <property type="project" value="InterPro"/>
</dbReference>
<accession>A0A255D6S7</accession>
<keyword evidence="4" id="KW-1185">Reference proteome</keyword>
<keyword evidence="3" id="KW-0808">Transferase</keyword>
<dbReference type="RefSeq" id="WP_094484164.1">
    <property type="nucleotide sequence ID" value="NZ_NOZR01000033.1"/>
</dbReference>
<feature type="domain" description="Acyltransferase 3" evidence="2">
    <location>
        <begin position="33"/>
        <end position="362"/>
    </location>
</feature>
<organism evidence="3 4">
    <name type="scientific">Mycolicibacterium sphagni</name>
    <dbReference type="NCBI Taxonomy" id="1786"/>
    <lineage>
        <taxon>Bacteria</taxon>
        <taxon>Bacillati</taxon>
        <taxon>Actinomycetota</taxon>
        <taxon>Actinomycetes</taxon>
        <taxon>Mycobacteriales</taxon>
        <taxon>Mycobacteriaceae</taxon>
        <taxon>Mycolicibacterium</taxon>
    </lineage>
</organism>